<keyword evidence="4" id="KW-1185">Reference proteome</keyword>
<proteinExistence type="predicted"/>
<dbReference type="GO" id="GO:0005524">
    <property type="term" value="F:ATP binding"/>
    <property type="evidence" value="ECO:0007669"/>
    <property type="project" value="InterPro"/>
</dbReference>
<name>A0AAV7DXV8_ARIFI</name>
<dbReference type="GO" id="GO:0004672">
    <property type="term" value="F:protein kinase activity"/>
    <property type="evidence" value="ECO:0007669"/>
    <property type="project" value="InterPro"/>
</dbReference>
<dbReference type="PANTHER" id="PTHR45631">
    <property type="entry name" value="OS07G0107800 PROTEIN-RELATED"/>
    <property type="match status" value="1"/>
</dbReference>
<dbReference type="EMBL" id="JAINDJ010000007">
    <property type="protein sequence ID" value="KAG9441412.1"/>
    <property type="molecule type" value="Genomic_DNA"/>
</dbReference>
<dbReference type="SUPFAM" id="SSF56112">
    <property type="entry name" value="Protein kinase-like (PK-like)"/>
    <property type="match status" value="1"/>
</dbReference>
<feature type="domain" description="Protein kinase" evidence="2">
    <location>
        <begin position="104"/>
        <end position="289"/>
    </location>
</feature>
<evidence type="ECO:0000256" key="1">
    <source>
        <dbReference type="SAM" id="MobiDB-lite"/>
    </source>
</evidence>
<dbReference type="InterPro" id="IPR011009">
    <property type="entry name" value="Kinase-like_dom_sf"/>
</dbReference>
<dbReference type="InterPro" id="IPR000719">
    <property type="entry name" value="Prot_kinase_dom"/>
</dbReference>
<dbReference type="PANTHER" id="PTHR45631:SF202">
    <property type="entry name" value="SENESCENCE-INDUCED RECEPTOR-LIKE SERINE_THREONINE-PROTEIN KINASE"/>
    <property type="match status" value="1"/>
</dbReference>
<evidence type="ECO:0000313" key="4">
    <source>
        <dbReference type="Proteomes" id="UP000825729"/>
    </source>
</evidence>
<organism evidence="3 4">
    <name type="scientific">Aristolochia fimbriata</name>
    <name type="common">White veined hardy Dutchman's pipe vine</name>
    <dbReference type="NCBI Taxonomy" id="158543"/>
    <lineage>
        <taxon>Eukaryota</taxon>
        <taxon>Viridiplantae</taxon>
        <taxon>Streptophyta</taxon>
        <taxon>Embryophyta</taxon>
        <taxon>Tracheophyta</taxon>
        <taxon>Spermatophyta</taxon>
        <taxon>Magnoliopsida</taxon>
        <taxon>Magnoliidae</taxon>
        <taxon>Piperales</taxon>
        <taxon>Aristolochiaceae</taxon>
        <taxon>Aristolochia</taxon>
    </lineage>
</organism>
<feature type="region of interest" description="Disordered" evidence="1">
    <location>
        <begin position="17"/>
        <end position="41"/>
    </location>
</feature>
<dbReference type="Pfam" id="PF07714">
    <property type="entry name" value="PK_Tyr_Ser-Thr"/>
    <property type="match status" value="1"/>
</dbReference>
<evidence type="ECO:0000259" key="2">
    <source>
        <dbReference type="PROSITE" id="PS50011"/>
    </source>
</evidence>
<dbReference type="Gene3D" id="1.10.510.10">
    <property type="entry name" value="Transferase(Phosphotransferase) domain 1"/>
    <property type="match status" value="1"/>
</dbReference>
<dbReference type="InterPro" id="IPR001245">
    <property type="entry name" value="Ser-Thr/Tyr_kinase_cat_dom"/>
</dbReference>
<dbReference type="Proteomes" id="UP000825729">
    <property type="component" value="Unassembled WGS sequence"/>
</dbReference>
<gene>
    <name evidence="3" type="ORF">H6P81_017266</name>
</gene>
<reference evidence="3 4" key="1">
    <citation type="submission" date="2021-07" db="EMBL/GenBank/DDBJ databases">
        <title>The Aristolochia fimbriata genome: insights into angiosperm evolution, floral development and chemical biosynthesis.</title>
        <authorList>
            <person name="Jiao Y."/>
        </authorList>
    </citation>
    <scope>NUCLEOTIDE SEQUENCE [LARGE SCALE GENOMIC DNA]</scope>
    <source>
        <strain evidence="3">IBCAS-2021</strain>
        <tissue evidence="3">Leaf</tissue>
    </source>
</reference>
<accession>A0AAV7DXV8</accession>
<protein>
    <recommendedName>
        <fullName evidence="2">Protein kinase domain-containing protein</fullName>
    </recommendedName>
</protein>
<comment type="caution">
    <text evidence="3">The sequence shown here is derived from an EMBL/GenBank/DDBJ whole genome shotgun (WGS) entry which is preliminary data.</text>
</comment>
<dbReference type="AlphaFoldDB" id="A0AAV7DXV8"/>
<dbReference type="PROSITE" id="PS50011">
    <property type="entry name" value="PROTEIN_KINASE_DOM"/>
    <property type="match status" value="1"/>
</dbReference>
<evidence type="ECO:0000313" key="3">
    <source>
        <dbReference type="EMBL" id="KAG9441412.1"/>
    </source>
</evidence>
<sequence>MGDCCASSREIYQGFCSPSEGSRHSASSPEPSLRPPPGAREYYEGLMSPDSRDLSVRSTEIQTRGSISDQASVQGTLLAVEVYQQDGLGTDSPQYDLIDQITTDGFERKFGRGQFGVVYPGQMGDGTNVLVKIFARKPSDSIEFRKQFKLQTELLMRLKTEKLFCTVRSYYQGNRMHLLLEFMPIGSPTRLLQVWKPMSREQRSQIDVAQGGLQYCKQPIIRGHVKMNPALPHEGLRAVFTDYWLSKFVFEMFFGFLPTSIVNGTDDYWFPGYALSDYPNKENEVSVLS</sequence>